<reference evidence="2" key="4">
    <citation type="submission" date="2025-09" db="UniProtKB">
        <authorList>
            <consortium name="Ensembl"/>
        </authorList>
    </citation>
    <scope>IDENTIFICATION</scope>
</reference>
<dbReference type="GeneTree" id="ENSGT00530000066626"/>
<evidence type="ECO:0000256" key="1">
    <source>
        <dbReference type="SAM" id="MobiDB-lite"/>
    </source>
</evidence>
<name>H2XY61_CIOIN</name>
<dbReference type="EMBL" id="EAAA01000510">
    <property type="status" value="NOT_ANNOTATED_CDS"/>
    <property type="molecule type" value="Genomic_DNA"/>
</dbReference>
<evidence type="ECO:0000313" key="2">
    <source>
        <dbReference type="Ensembl" id="ENSCINP00000034595.1"/>
    </source>
</evidence>
<dbReference type="AlphaFoldDB" id="H2XY61"/>
<dbReference type="GeneID" id="108949822"/>
<feature type="region of interest" description="Disordered" evidence="1">
    <location>
        <begin position="129"/>
        <end position="207"/>
    </location>
</feature>
<gene>
    <name evidence="2" type="primary">LOC108949822</name>
</gene>
<dbReference type="RefSeq" id="XP_026692250.1">
    <property type="nucleotide sequence ID" value="XM_026836449.1"/>
</dbReference>
<dbReference type="HOGENOM" id="CLU_1325974_0_0_1"/>
<dbReference type="OMA" id="FCKSEME"/>
<reference evidence="2" key="3">
    <citation type="submission" date="2025-08" db="UniProtKB">
        <authorList>
            <consortium name="Ensembl"/>
        </authorList>
    </citation>
    <scope>IDENTIFICATION</scope>
</reference>
<dbReference type="Ensembl" id="ENSCINT00000032850.1">
    <property type="protein sequence ID" value="ENSCINP00000034595.1"/>
    <property type="gene ID" value="ENSCING00000021956.1"/>
</dbReference>
<proteinExistence type="predicted"/>
<feature type="compositionally biased region" description="Basic and acidic residues" evidence="1">
    <location>
        <begin position="148"/>
        <end position="168"/>
    </location>
</feature>
<protein>
    <submittedName>
        <fullName evidence="2">Uncharacterized LOC108949822</fullName>
    </submittedName>
</protein>
<feature type="compositionally biased region" description="Basic residues" evidence="1">
    <location>
        <begin position="197"/>
        <end position="207"/>
    </location>
</feature>
<accession>H2XY61</accession>
<dbReference type="KEGG" id="cin:108949822"/>
<dbReference type="InParanoid" id="H2XY61"/>
<dbReference type="Proteomes" id="UP000008144">
    <property type="component" value="Chromosome 10"/>
</dbReference>
<organism evidence="2 3">
    <name type="scientific">Ciona intestinalis</name>
    <name type="common">Transparent sea squirt</name>
    <name type="synonym">Ascidia intestinalis</name>
    <dbReference type="NCBI Taxonomy" id="7719"/>
    <lineage>
        <taxon>Eukaryota</taxon>
        <taxon>Metazoa</taxon>
        <taxon>Chordata</taxon>
        <taxon>Tunicata</taxon>
        <taxon>Ascidiacea</taxon>
        <taxon>Phlebobranchia</taxon>
        <taxon>Cionidae</taxon>
        <taxon>Ciona</taxon>
    </lineage>
</organism>
<reference evidence="2" key="2">
    <citation type="journal article" date="2008" name="Genome Biol.">
        <title>Improved genome assembly and evidence-based global gene model set for the chordate Ciona intestinalis: new insight into intron and operon populations.</title>
        <authorList>
            <person name="Satou Y."/>
            <person name="Mineta K."/>
            <person name="Ogasawara M."/>
            <person name="Sasakura Y."/>
            <person name="Shoguchi E."/>
            <person name="Ueno K."/>
            <person name="Yamada L."/>
            <person name="Matsumoto J."/>
            <person name="Wasserscheid J."/>
            <person name="Dewar K."/>
            <person name="Wiley G.B."/>
            <person name="Macmil S.L."/>
            <person name="Roe B.A."/>
            <person name="Zeller R.W."/>
            <person name="Hastings K.E."/>
            <person name="Lemaire P."/>
            <person name="Lindquist E."/>
            <person name="Endo T."/>
            <person name="Hotta K."/>
            <person name="Inaba K."/>
        </authorList>
    </citation>
    <scope>NUCLEOTIDE SEQUENCE [LARGE SCALE GENOMIC DNA]</scope>
    <source>
        <strain evidence="2">wild type</strain>
    </source>
</reference>
<evidence type="ECO:0000313" key="3">
    <source>
        <dbReference type="Proteomes" id="UP000008144"/>
    </source>
</evidence>
<sequence length="207" mass="24561">MYFHYKNDLLWSFYDYVETTERKRCITLHTMYRKMMEKQERLSMEKKSSETKFSPVVSNELLDCMVNLCDVDSVKPHAIEEPIVNTCAHCGMLFNGMTELQIEFHKKRHNPDRPWPVLKFAQMSLPNTKKLSGRKSVLNSYKTKQNNHQKEEDNEKEKNKQVIDETLKQSKFHKTQKFSSSSFRSCYPHYSNPYKRATARKSRPGSF</sequence>
<keyword evidence="3" id="KW-1185">Reference proteome</keyword>
<reference evidence="3" key="1">
    <citation type="journal article" date="2002" name="Science">
        <title>The draft genome of Ciona intestinalis: insights into chordate and vertebrate origins.</title>
        <authorList>
            <person name="Dehal P."/>
            <person name="Satou Y."/>
            <person name="Campbell R.K."/>
            <person name="Chapman J."/>
            <person name="Degnan B."/>
            <person name="De Tomaso A."/>
            <person name="Davidson B."/>
            <person name="Di Gregorio A."/>
            <person name="Gelpke M."/>
            <person name="Goodstein D.M."/>
            <person name="Harafuji N."/>
            <person name="Hastings K.E."/>
            <person name="Ho I."/>
            <person name="Hotta K."/>
            <person name="Huang W."/>
            <person name="Kawashima T."/>
            <person name="Lemaire P."/>
            <person name="Martinez D."/>
            <person name="Meinertzhagen I.A."/>
            <person name="Necula S."/>
            <person name="Nonaka M."/>
            <person name="Putnam N."/>
            <person name="Rash S."/>
            <person name="Saiga H."/>
            <person name="Satake M."/>
            <person name="Terry A."/>
            <person name="Yamada L."/>
            <person name="Wang H.G."/>
            <person name="Awazu S."/>
            <person name="Azumi K."/>
            <person name="Boore J."/>
            <person name="Branno M."/>
            <person name="Chin-Bow S."/>
            <person name="DeSantis R."/>
            <person name="Doyle S."/>
            <person name="Francino P."/>
            <person name="Keys D.N."/>
            <person name="Haga S."/>
            <person name="Hayashi H."/>
            <person name="Hino K."/>
            <person name="Imai K.S."/>
            <person name="Inaba K."/>
            <person name="Kano S."/>
            <person name="Kobayashi K."/>
            <person name="Kobayashi M."/>
            <person name="Lee B.I."/>
            <person name="Makabe K.W."/>
            <person name="Manohar C."/>
            <person name="Matassi G."/>
            <person name="Medina M."/>
            <person name="Mochizuki Y."/>
            <person name="Mount S."/>
            <person name="Morishita T."/>
            <person name="Miura S."/>
            <person name="Nakayama A."/>
            <person name="Nishizaka S."/>
            <person name="Nomoto H."/>
            <person name="Ohta F."/>
            <person name="Oishi K."/>
            <person name="Rigoutsos I."/>
            <person name="Sano M."/>
            <person name="Sasaki A."/>
            <person name="Sasakura Y."/>
            <person name="Shoguchi E."/>
            <person name="Shin-i T."/>
            <person name="Spagnuolo A."/>
            <person name="Stainier D."/>
            <person name="Suzuki M.M."/>
            <person name="Tassy O."/>
            <person name="Takatori N."/>
            <person name="Tokuoka M."/>
            <person name="Yagi K."/>
            <person name="Yoshizaki F."/>
            <person name="Wada S."/>
            <person name="Zhang C."/>
            <person name="Hyatt P.D."/>
            <person name="Larimer F."/>
            <person name="Detter C."/>
            <person name="Doggett N."/>
            <person name="Glavina T."/>
            <person name="Hawkins T."/>
            <person name="Richardson P."/>
            <person name="Lucas S."/>
            <person name="Kohara Y."/>
            <person name="Levine M."/>
            <person name="Satoh N."/>
            <person name="Rokhsar D.S."/>
        </authorList>
    </citation>
    <scope>NUCLEOTIDE SEQUENCE [LARGE SCALE GENOMIC DNA]</scope>
</reference>